<dbReference type="SMART" id="SM00563">
    <property type="entry name" value="PlsC"/>
    <property type="match status" value="1"/>
</dbReference>
<keyword evidence="2 4" id="KW-0012">Acyltransferase</keyword>
<dbReference type="EMBL" id="JACHWP010000015">
    <property type="protein sequence ID" value="MBB3023869.1"/>
    <property type="molecule type" value="Genomic_DNA"/>
</dbReference>
<keyword evidence="5" id="KW-1185">Reference proteome</keyword>
<evidence type="ECO:0000256" key="2">
    <source>
        <dbReference type="ARBA" id="ARBA00023315"/>
    </source>
</evidence>
<dbReference type="PANTHER" id="PTHR10434">
    <property type="entry name" value="1-ACYL-SN-GLYCEROL-3-PHOSPHATE ACYLTRANSFERASE"/>
    <property type="match status" value="1"/>
</dbReference>
<evidence type="ECO:0000313" key="5">
    <source>
        <dbReference type="Proteomes" id="UP000568050"/>
    </source>
</evidence>
<dbReference type="CDD" id="cd07989">
    <property type="entry name" value="LPLAT_AGPAT-like"/>
    <property type="match status" value="1"/>
</dbReference>
<dbReference type="RefSeq" id="WP_259922720.1">
    <property type="nucleotide sequence ID" value="NZ_CBCSFZ010000004.1"/>
</dbReference>
<sequence length="212" mass="23489">MFYENARRLLVPVVRLLWRPRIAGLENVPTSGPVLLASNHLANIDSLVIAVIATRKVRFIIKDEYWKRTGLKARIQQRFFESIGSVPVDRGTLKSARGSLEAALEVLTGGDVFAIYPEGTRSKDGLLGKGKQGAAWLAQMSGAPVVPVGLKGTEKLWNKGQILPRLHRFSVSFGAPIDFSDLEEIPSEAARRRAMTERIMDEIQALSGQERR</sequence>
<evidence type="ECO:0000313" key="4">
    <source>
        <dbReference type="EMBL" id="MBB3023869.1"/>
    </source>
</evidence>
<reference evidence="4 5" key="1">
    <citation type="submission" date="2020-08" db="EMBL/GenBank/DDBJ databases">
        <title>Sequencing the genomes of 1000 actinobacteria strains.</title>
        <authorList>
            <person name="Klenk H.-P."/>
        </authorList>
    </citation>
    <scope>NUCLEOTIDE SEQUENCE [LARGE SCALE GENOMIC DNA]</scope>
    <source>
        <strain evidence="4 5">DSM 23040</strain>
    </source>
</reference>
<dbReference type="EC" id="2.3.1.51" evidence="4"/>
<organism evidence="4 5">
    <name type="scientific">Helcobacillus massiliensis</name>
    <dbReference type="NCBI Taxonomy" id="521392"/>
    <lineage>
        <taxon>Bacteria</taxon>
        <taxon>Bacillati</taxon>
        <taxon>Actinomycetota</taxon>
        <taxon>Actinomycetes</taxon>
        <taxon>Micrococcales</taxon>
        <taxon>Dermabacteraceae</taxon>
        <taxon>Helcobacillus</taxon>
    </lineage>
</organism>
<feature type="domain" description="Phospholipid/glycerol acyltransferase" evidence="3">
    <location>
        <begin position="34"/>
        <end position="153"/>
    </location>
</feature>
<accession>A0A839QYJ4</accession>
<comment type="caution">
    <text evidence="4">The sequence shown here is derived from an EMBL/GenBank/DDBJ whole genome shotgun (WGS) entry which is preliminary data.</text>
</comment>
<evidence type="ECO:0000256" key="1">
    <source>
        <dbReference type="ARBA" id="ARBA00022679"/>
    </source>
</evidence>
<name>A0A839QYJ4_9MICO</name>
<dbReference type="AlphaFoldDB" id="A0A839QYJ4"/>
<keyword evidence="1 4" id="KW-0808">Transferase</keyword>
<dbReference type="PANTHER" id="PTHR10434:SF11">
    <property type="entry name" value="1-ACYL-SN-GLYCEROL-3-PHOSPHATE ACYLTRANSFERASE"/>
    <property type="match status" value="1"/>
</dbReference>
<dbReference type="GO" id="GO:0003841">
    <property type="term" value="F:1-acylglycerol-3-phosphate O-acyltransferase activity"/>
    <property type="evidence" value="ECO:0007669"/>
    <property type="project" value="UniProtKB-EC"/>
</dbReference>
<dbReference type="SUPFAM" id="SSF69593">
    <property type="entry name" value="Glycerol-3-phosphate (1)-acyltransferase"/>
    <property type="match status" value="1"/>
</dbReference>
<dbReference type="GO" id="GO:0006654">
    <property type="term" value="P:phosphatidic acid biosynthetic process"/>
    <property type="evidence" value="ECO:0007669"/>
    <property type="project" value="TreeGrafter"/>
</dbReference>
<gene>
    <name evidence="4" type="ORF">FHX50_002172</name>
</gene>
<evidence type="ECO:0000259" key="3">
    <source>
        <dbReference type="SMART" id="SM00563"/>
    </source>
</evidence>
<protein>
    <submittedName>
        <fullName evidence="4">1-acyl-sn-glycerol-3-phosphate acyltransferase</fullName>
        <ecNumber evidence="4">2.3.1.51</ecNumber>
    </submittedName>
</protein>
<proteinExistence type="predicted"/>
<dbReference type="InterPro" id="IPR002123">
    <property type="entry name" value="Plipid/glycerol_acylTrfase"/>
</dbReference>
<dbReference type="Proteomes" id="UP000568050">
    <property type="component" value="Unassembled WGS sequence"/>
</dbReference>
<dbReference type="Pfam" id="PF01553">
    <property type="entry name" value="Acyltransferase"/>
    <property type="match status" value="1"/>
</dbReference>
<dbReference type="GO" id="GO:0005886">
    <property type="term" value="C:plasma membrane"/>
    <property type="evidence" value="ECO:0007669"/>
    <property type="project" value="TreeGrafter"/>
</dbReference>